<accession>A0A9D1E773</accession>
<sequence>MTRKELFDELYMQTFDMKKRERKTYIVKQMLPYFKDGSSCRAFVEQNFERKHRNMICRRTRLWRKINHQRFNYFVTFTYADDKMTEEEFAKKLLNTLYHFSSRKGWLYIGAWERGGETNRLHFHGLFYIPEGTMSGEMEILRDFDTRKRRMQTIQQNTFFAKRFGRNEFRPINHVSEMPQAVKYLVKYIEKSGGKLIYSRGLYQYFVTDIMDEDIVCPYGLEDRKILLFDSFGCWVEGEYIGQVSREVIAQLPKVT</sequence>
<comment type="caution">
    <text evidence="2">The sequence shown here is derived from an EMBL/GenBank/DDBJ whole genome shotgun (WGS) entry which is preliminary data.</text>
</comment>
<organism evidence="2 3">
    <name type="scientific">Candidatus Coproplasma avicola</name>
    <dbReference type="NCBI Taxonomy" id="2840744"/>
    <lineage>
        <taxon>Bacteria</taxon>
        <taxon>Bacillati</taxon>
        <taxon>Bacillota</taxon>
        <taxon>Clostridia</taxon>
        <taxon>Eubacteriales</taxon>
        <taxon>Candidatus Coproplasma</taxon>
    </lineage>
</organism>
<proteinExistence type="predicted"/>
<evidence type="ECO:0000313" key="2">
    <source>
        <dbReference type="EMBL" id="HIR67364.1"/>
    </source>
</evidence>
<evidence type="ECO:0000313" key="3">
    <source>
        <dbReference type="Proteomes" id="UP000823913"/>
    </source>
</evidence>
<reference evidence="2" key="1">
    <citation type="submission" date="2020-10" db="EMBL/GenBank/DDBJ databases">
        <authorList>
            <person name="Gilroy R."/>
        </authorList>
    </citation>
    <scope>NUCLEOTIDE SEQUENCE</scope>
    <source>
        <strain evidence="2">ChiW16-3235</strain>
    </source>
</reference>
<dbReference type="AlphaFoldDB" id="A0A9D1E773"/>
<name>A0A9D1E773_9FIRM</name>
<feature type="domain" description="Replication-associated protein ORF2/G2P" evidence="1">
    <location>
        <begin position="72"/>
        <end position="192"/>
    </location>
</feature>
<evidence type="ECO:0000259" key="1">
    <source>
        <dbReference type="Pfam" id="PF23343"/>
    </source>
</evidence>
<dbReference type="Pfam" id="PF23343">
    <property type="entry name" value="REP_ORF2-G2P"/>
    <property type="match status" value="1"/>
</dbReference>
<gene>
    <name evidence="2" type="ORF">IAB94_04905</name>
</gene>
<dbReference type="InterPro" id="IPR056906">
    <property type="entry name" value="ORF2/G2P_dom"/>
</dbReference>
<dbReference type="EMBL" id="DVHK01000103">
    <property type="protein sequence ID" value="HIR67364.1"/>
    <property type="molecule type" value="Genomic_DNA"/>
</dbReference>
<reference evidence="2" key="2">
    <citation type="journal article" date="2021" name="PeerJ">
        <title>Extensive microbial diversity within the chicken gut microbiome revealed by metagenomics and culture.</title>
        <authorList>
            <person name="Gilroy R."/>
            <person name="Ravi A."/>
            <person name="Getino M."/>
            <person name="Pursley I."/>
            <person name="Horton D.L."/>
            <person name="Alikhan N.F."/>
            <person name="Baker D."/>
            <person name="Gharbi K."/>
            <person name="Hall N."/>
            <person name="Watson M."/>
            <person name="Adriaenssens E.M."/>
            <person name="Foster-Nyarko E."/>
            <person name="Jarju S."/>
            <person name="Secka A."/>
            <person name="Antonio M."/>
            <person name="Oren A."/>
            <person name="Chaudhuri R.R."/>
            <person name="La Ragione R."/>
            <person name="Hildebrand F."/>
            <person name="Pallen M.J."/>
        </authorList>
    </citation>
    <scope>NUCLEOTIDE SEQUENCE</scope>
    <source>
        <strain evidence="2">ChiW16-3235</strain>
    </source>
</reference>
<protein>
    <recommendedName>
        <fullName evidence="1">Replication-associated protein ORF2/G2P domain-containing protein</fullName>
    </recommendedName>
</protein>
<dbReference type="Proteomes" id="UP000823913">
    <property type="component" value="Unassembled WGS sequence"/>
</dbReference>